<dbReference type="InterPro" id="IPR027417">
    <property type="entry name" value="P-loop_NTPase"/>
</dbReference>
<evidence type="ECO:0000256" key="3">
    <source>
        <dbReference type="ARBA" id="ARBA00022475"/>
    </source>
</evidence>
<dbReference type="GO" id="GO:0016887">
    <property type="term" value="F:ATP hydrolysis activity"/>
    <property type="evidence" value="ECO:0007669"/>
    <property type="project" value="InterPro"/>
</dbReference>
<dbReference type="Pfam" id="PF00005">
    <property type="entry name" value="ABC_tran"/>
    <property type="match status" value="2"/>
</dbReference>
<keyword evidence="3" id="KW-1003">Cell membrane</keyword>
<keyword evidence="5" id="KW-0677">Repeat</keyword>
<evidence type="ECO:0000256" key="8">
    <source>
        <dbReference type="ARBA" id="ARBA00022967"/>
    </source>
</evidence>
<keyword evidence="12" id="KW-1185">Reference proteome</keyword>
<dbReference type="Proteomes" id="UP000294887">
    <property type="component" value="Unassembled WGS sequence"/>
</dbReference>
<dbReference type="GO" id="GO:0005524">
    <property type="term" value="F:ATP binding"/>
    <property type="evidence" value="ECO:0007669"/>
    <property type="project" value="UniProtKB-KW"/>
</dbReference>
<organism evidence="11 12">
    <name type="scientific">Cocleimonas flava</name>
    <dbReference type="NCBI Taxonomy" id="634765"/>
    <lineage>
        <taxon>Bacteria</taxon>
        <taxon>Pseudomonadati</taxon>
        <taxon>Pseudomonadota</taxon>
        <taxon>Gammaproteobacteria</taxon>
        <taxon>Thiotrichales</taxon>
        <taxon>Thiotrichaceae</taxon>
        <taxon>Cocleimonas</taxon>
    </lineage>
</organism>
<evidence type="ECO:0000256" key="9">
    <source>
        <dbReference type="ARBA" id="ARBA00023136"/>
    </source>
</evidence>
<dbReference type="FunFam" id="3.40.50.300:FF:000127">
    <property type="entry name" value="Ribose import ATP-binding protein RbsA"/>
    <property type="match status" value="1"/>
</dbReference>
<comment type="caution">
    <text evidence="11">The sequence shown here is derived from an EMBL/GenBank/DDBJ whole genome shotgun (WGS) entry which is preliminary data.</text>
</comment>
<feature type="domain" description="ABC transporter" evidence="10">
    <location>
        <begin position="9"/>
        <end position="240"/>
    </location>
</feature>
<dbReference type="PROSITE" id="PS00211">
    <property type="entry name" value="ABC_TRANSPORTER_1"/>
    <property type="match status" value="2"/>
</dbReference>
<feature type="domain" description="ABC transporter" evidence="10">
    <location>
        <begin position="257"/>
        <end position="502"/>
    </location>
</feature>
<evidence type="ECO:0000256" key="5">
    <source>
        <dbReference type="ARBA" id="ARBA00022737"/>
    </source>
</evidence>
<accession>A0A4R1F448</accession>
<keyword evidence="2" id="KW-0813">Transport</keyword>
<keyword evidence="8" id="KW-1278">Translocase</keyword>
<name>A0A4R1F448_9GAMM</name>
<dbReference type="SMART" id="SM00382">
    <property type="entry name" value="AAA"/>
    <property type="match status" value="1"/>
</dbReference>
<dbReference type="InterPro" id="IPR003593">
    <property type="entry name" value="AAA+_ATPase"/>
</dbReference>
<reference evidence="11 12" key="1">
    <citation type="submission" date="2019-03" db="EMBL/GenBank/DDBJ databases">
        <title>Genomic Encyclopedia of Type Strains, Phase IV (KMG-IV): sequencing the most valuable type-strain genomes for metagenomic binning, comparative biology and taxonomic classification.</title>
        <authorList>
            <person name="Goeker M."/>
        </authorList>
    </citation>
    <scope>NUCLEOTIDE SEQUENCE [LARGE SCALE GENOMIC DNA]</scope>
    <source>
        <strain evidence="11 12">DSM 24830</strain>
    </source>
</reference>
<dbReference type="EMBL" id="SMFQ01000003">
    <property type="protein sequence ID" value="TCJ87392.1"/>
    <property type="molecule type" value="Genomic_DNA"/>
</dbReference>
<gene>
    <name evidence="11" type="ORF">EV695_1902</name>
</gene>
<dbReference type="CDD" id="cd03216">
    <property type="entry name" value="ABC_Carb_Monos_I"/>
    <property type="match status" value="1"/>
</dbReference>
<evidence type="ECO:0000256" key="1">
    <source>
        <dbReference type="ARBA" id="ARBA00004202"/>
    </source>
</evidence>
<evidence type="ECO:0000259" key="10">
    <source>
        <dbReference type="PROSITE" id="PS50893"/>
    </source>
</evidence>
<evidence type="ECO:0000313" key="11">
    <source>
        <dbReference type="EMBL" id="TCJ87392.1"/>
    </source>
</evidence>
<dbReference type="AlphaFoldDB" id="A0A4R1F448"/>
<dbReference type="RefSeq" id="WP_131905670.1">
    <property type="nucleotide sequence ID" value="NZ_BAAAFU010000004.1"/>
</dbReference>
<dbReference type="CDD" id="cd03215">
    <property type="entry name" value="ABC_Carb_Monos_II"/>
    <property type="match status" value="1"/>
</dbReference>
<dbReference type="PANTHER" id="PTHR43790">
    <property type="entry name" value="CARBOHYDRATE TRANSPORT ATP-BINDING PROTEIN MG119-RELATED"/>
    <property type="match status" value="1"/>
</dbReference>
<dbReference type="InterPro" id="IPR003439">
    <property type="entry name" value="ABC_transporter-like_ATP-bd"/>
</dbReference>
<comment type="subcellular location">
    <subcellularLocation>
        <location evidence="1">Cell membrane</location>
        <topology evidence="1">Peripheral membrane protein</topology>
    </subcellularLocation>
</comment>
<dbReference type="Gene3D" id="3.40.50.300">
    <property type="entry name" value="P-loop containing nucleotide triphosphate hydrolases"/>
    <property type="match status" value="2"/>
</dbReference>
<dbReference type="GO" id="GO:0005886">
    <property type="term" value="C:plasma membrane"/>
    <property type="evidence" value="ECO:0007669"/>
    <property type="project" value="UniProtKB-SubCell"/>
</dbReference>
<keyword evidence="9" id="KW-0472">Membrane</keyword>
<keyword evidence="6" id="KW-0547">Nucleotide-binding</keyword>
<evidence type="ECO:0000256" key="7">
    <source>
        <dbReference type="ARBA" id="ARBA00022840"/>
    </source>
</evidence>
<keyword evidence="4" id="KW-0762">Sugar transport</keyword>
<evidence type="ECO:0000313" key="12">
    <source>
        <dbReference type="Proteomes" id="UP000294887"/>
    </source>
</evidence>
<dbReference type="InterPro" id="IPR050107">
    <property type="entry name" value="ABC_carbohydrate_import_ATPase"/>
</dbReference>
<evidence type="ECO:0000256" key="4">
    <source>
        <dbReference type="ARBA" id="ARBA00022597"/>
    </source>
</evidence>
<sequence length="528" mass="57503">MAQPSEYLLELTGMRKAFPGVLATDNVDLKIRPGEVHALLGENGAGKSTLVKMIYGILKPDAGEIKFNGKAVNIKAPAHARELGIAMVFQHFSLFDSLTVVENISLGMDHASSMRELAEQITEVSQRYGLPLDPDRHVYTLSVGERQRIEIIRCLLQEPKLLIMDEPTSVLTPQEVEKLFVTLRRLGEEGLAILYISHKLDEIKALCHDATILRLGKKVATVSVDKESTGSLAAMMMGEEMQAFQHPEKPILGDIRLKAKNLNMVAKDPLGISLKDINLLVHSGEVVGIAGVAGNGQDELLTALNGEHLTESGSIIIEGEQVGHLGPNKRRLMGMASVPEKRLGHGAMPDMNLIDNAFLTSYERLDFINHGFIDYGKTEQYANKVIKDFSVKTPNAEVPAASLSGGNLQKFIMGREFDQNPNILIVSQPTWGVDAGAAQTIREAIRKMASKGAAVLVISQDLDELMEISDRMGAICGGVLSSFYPIEEITVEKMGLLMAGVSLDDSVTDDVRDNANNDITNKSNQNAT</sequence>
<dbReference type="PANTHER" id="PTHR43790:SF4">
    <property type="entry name" value="GUANOSINE IMPORT ATP-BINDING PROTEIN NUPO"/>
    <property type="match status" value="1"/>
</dbReference>
<proteinExistence type="predicted"/>
<dbReference type="InterPro" id="IPR017871">
    <property type="entry name" value="ABC_transporter-like_CS"/>
</dbReference>
<dbReference type="OrthoDB" id="5560252at2"/>
<dbReference type="SUPFAM" id="SSF52540">
    <property type="entry name" value="P-loop containing nucleoside triphosphate hydrolases"/>
    <property type="match status" value="2"/>
</dbReference>
<dbReference type="PROSITE" id="PS50893">
    <property type="entry name" value="ABC_TRANSPORTER_2"/>
    <property type="match status" value="2"/>
</dbReference>
<protein>
    <submittedName>
        <fullName evidence="11">Nucleoside ABC transporter ATP-binding protein</fullName>
    </submittedName>
</protein>
<keyword evidence="7 11" id="KW-0067">ATP-binding</keyword>
<evidence type="ECO:0000256" key="6">
    <source>
        <dbReference type="ARBA" id="ARBA00022741"/>
    </source>
</evidence>
<evidence type="ECO:0000256" key="2">
    <source>
        <dbReference type="ARBA" id="ARBA00022448"/>
    </source>
</evidence>